<reference evidence="6 7" key="1">
    <citation type="submission" date="2015-06" db="EMBL/GenBank/DDBJ databases">
        <title>Draft genome sequence of the purine-degrading Clostridium cylindrosporum HC-1 (DSM 605).</title>
        <authorList>
            <person name="Poehlein A."/>
            <person name="Schiel-Bengelsdorf B."/>
            <person name="Bengelsdorf F."/>
            <person name="Daniel R."/>
            <person name="Duerre P."/>
        </authorList>
    </citation>
    <scope>NUCLEOTIDE SEQUENCE [LARGE SCALE GENOMIC DNA]</scope>
    <source>
        <strain evidence="6 7">DSM 605</strain>
    </source>
</reference>
<keyword evidence="7" id="KW-1185">Reference proteome</keyword>
<keyword evidence="1" id="KW-0145">Chemotaxis</keyword>
<dbReference type="OrthoDB" id="9810264at2"/>
<dbReference type="PRINTS" id="PR00260">
    <property type="entry name" value="CHEMTRNSDUCR"/>
</dbReference>
<comment type="similarity">
    <text evidence="2">Belongs to the methyl-accepting chemotaxis (MCP) protein family.</text>
</comment>
<sequence>MKEQRTLLESTKRTNKIFSLIVITSILFGVLTILASFKTNSLNNERFLLQEYSAKLKGGSDYLTDQIKLYAATGDIKYCNNYEKEVTETKTTTKYLGLIEDIGINSDEKKLIETSKNESDTLINLEEEAIKNARQGNLKKAQELVLGNTYDSKKASIDSYVLKFQAAIMERSERTVIIFEVILFLLILITVGLSCIILYTFSKYSRFIKERVISPIIALKNCFSEISKGNLETSIDLDEDNTEIGEFTTVAKNTQSMLKDYIEDISTSLNRISRKDITTSIEKEYIGDFEEIKTSINGIVSFLNETISEINVAAKQVALGSEEIASTSTALSEGASDQAGSVEELSASINEIYNDIRQNADNSKDVSNILNLTVEKIKDSDKKMNDMLIAMENISSASNEISRIISTISSVAFQTNLLAVNTSIEASKANVQGKQFTVIAEEIRTLANTSANAVKETTALINESISAVENGNSLARETAEMLHGIVSDSEKISNLVKEISLVSEKQALSTEEITKGIDEIAAVVQTNSATAEESAAASEELASQSELLSTAVSEFKLINN</sequence>
<dbReference type="InterPro" id="IPR003660">
    <property type="entry name" value="HAMP_dom"/>
</dbReference>
<dbReference type="PATRIC" id="fig|1121307.3.peg.75"/>
<dbReference type="GO" id="GO:0005886">
    <property type="term" value="C:plasma membrane"/>
    <property type="evidence" value="ECO:0007669"/>
    <property type="project" value="TreeGrafter"/>
</dbReference>
<dbReference type="Gene3D" id="1.10.287.950">
    <property type="entry name" value="Methyl-accepting chemotaxis protein"/>
    <property type="match status" value="1"/>
</dbReference>
<dbReference type="STRING" id="1121307.CLCY_10c00710"/>
<dbReference type="RefSeq" id="WP_048569941.1">
    <property type="nucleotide sequence ID" value="NZ_LFVU01000007.1"/>
</dbReference>
<dbReference type="GO" id="GO:0007165">
    <property type="term" value="P:signal transduction"/>
    <property type="evidence" value="ECO:0007669"/>
    <property type="project" value="UniProtKB-KW"/>
</dbReference>
<dbReference type="GO" id="GO:0004888">
    <property type="term" value="F:transmembrane signaling receptor activity"/>
    <property type="evidence" value="ECO:0007669"/>
    <property type="project" value="InterPro"/>
</dbReference>
<dbReference type="Proteomes" id="UP000036756">
    <property type="component" value="Unassembled WGS sequence"/>
</dbReference>
<dbReference type="PANTHER" id="PTHR43531:SF11">
    <property type="entry name" value="METHYL-ACCEPTING CHEMOTAXIS PROTEIN 3"/>
    <property type="match status" value="1"/>
</dbReference>
<comment type="caution">
    <text evidence="6">The sequence shown here is derived from an EMBL/GenBank/DDBJ whole genome shotgun (WGS) entry which is preliminary data.</text>
</comment>
<name>A0A0J8G4D1_CLOCY</name>
<dbReference type="SUPFAM" id="SSF58104">
    <property type="entry name" value="Methyl-accepting chemotaxis protein (MCP) signaling domain"/>
    <property type="match status" value="1"/>
</dbReference>
<keyword evidence="4" id="KW-0472">Membrane</keyword>
<dbReference type="GO" id="GO:0006935">
    <property type="term" value="P:chemotaxis"/>
    <property type="evidence" value="ECO:0007669"/>
    <property type="project" value="UniProtKB-KW"/>
</dbReference>
<protein>
    <submittedName>
        <fullName evidence="6">Methyl-accepting chemotaxis protein</fullName>
    </submittedName>
</protein>
<dbReference type="Pfam" id="PF18947">
    <property type="entry name" value="HAMP_2"/>
    <property type="match status" value="1"/>
</dbReference>
<evidence type="ECO:0000256" key="1">
    <source>
        <dbReference type="ARBA" id="ARBA00022500"/>
    </source>
</evidence>
<dbReference type="Pfam" id="PF00015">
    <property type="entry name" value="MCPsignal"/>
    <property type="match status" value="1"/>
</dbReference>
<proteinExistence type="inferred from homology"/>
<gene>
    <name evidence="6" type="ORF">CLCY_10c00710</name>
</gene>
<dbReference type="EMBL" id="LFVU01000007">
    <property type="protein sequence ID" value="KMT22526.1"/>
    <property type="molecule type" value="Genomic_DNA"/>
</dbReference>
<feature type="domain" description="Methyl-accepting transducer" evidence="5">
    <location>
        <begin position="313"/>
        <end position="542"/>
    </location>
</feature>
<feature type="transmembrane region" description="Helical" evidence="4">
    <location>
        <begin position="17"/>
        <end position="37"/>
    </location>
</feature>
<evidence type="ECO:0000259" key="5">
    <source>
        <dbReference type="PROSITE" id="PS50111"/>
    </source>
</evidence>
<keyword evidence="4" id="KW-0812">Transmembrane</keyword>
<evidence type="ECO:0000256" key="4">
    <source>
        <dbReference type="SAM" id="Phobius"/>
    </source>
</evidence>
<organism evidence="6 7">
    <name type="scientific">Clostridium cylindrosporum DSM 605</name>
    <dbReference type="NCBI Taxonomy" id="1121307"/>
    <lineage>
        <taxon>Bacteria</taxon>
        <taxon>Bacillati</taxon>
        <taxon>Bacillota</taxon>
        <taxon>Clostridia</taxon>
        <taxon>Eubacteriales</taxon>
        <taxon>Clostridiaceae</taxon>
        <taxon>Clostridium</taxon>
    </lineage>
</organism>
<feature type="transmembrane region" description="Helical" evidence="4">
    <location>
        <begin position="177"/>
        <end position="201"/>
    </location>
</feature>
<dbReference type="SMART" id="SM00283">
    <property type="entry name" value="MA"/>
    <property type="match status" value="1"/>
</dbReference>
<dbReference type="InterPro" id="IPR004090">
    <property type="entry name" value="Chemotax_Me-accpt_rcpt"/>
</dbReference>
<dbReference type="InterPro" id="IPR051310">
    <property type="entry name" value="MCP_chemotaxis"/>
</dbReference>
<dbReference type="Gene3D" id="6.10.340.10">
    <property type="match status" value="1"/>
</dbReference>
<evidence type="ECO:0000256" key="3">
    <source>
        <dbReference type="PROSITE-ProRule" id="PRU00284"/>
    </source>
</evidence>
<evidence type="ECO:0000256" key="2">
    <source>
        <dbReference type="ARBA" id="ARBA00029447"/>
    </source>
</evidence>
<evidence type="ECO:0000313" key="7">
    <source>
        <dbReference type="Proteomes" id="UP000036756"/>
    </source>
</evidence>
<dbReference type="PROSITE" id="PS50111">
    <property type="entry name" value="CHEMOTAXIS_TRANSDUC_2"/>
    <property type="match status" value="1"/>
</dbReference>
<accession>A0A0J8G4D1</accession>
<evidence type="ECO:0000313" key="6">
    <source>
        <dbReference type="EMBL" id="KMT22526.1"/>
    </source>
</evidence>
<dbReference type="PANTHER" id="PTHR43531">
    <property type="entry name" value="PROTEIN ICFG"/>
    <property type="match status" value="1"/>
</dbReference>
<dbReference type="AlphaFoldDB" id="A0A0J8G4D1"/>
<dbReference type="InterPro" id="IPR004089">
    <property type="entry name" value="MCPsignal_dom"/>
</dbReference>
<keyword evidence="4" id="KW-1133">Transmembrane helix</keyword>
<keyword evidence="3" id="KW-0807">Transducer</keyword>